<evidence type="ECO:0000256" key="1">
    <source>
        <dbReference type="SAM" id="MobiDB-lite"/>
    </source>
</evidence>
<evidence type="ECO:0000313" key="3">
    <source>
        <dbReference type="Proteomes" id="UP000242287"/>
    </source>
</evidence>
<evidence type="ECO:0000313" key="2">
    <source>
        <dbReference type="EMBL" id="PFH53026.1"/>
    </source>
</evidence>
<keyword evidence="3" id="KW-1185">Reference proteome</keyword>
<feature type="compositionally biased region" description="Polar residues" evidence="1">
    <location>
        <begin position="367"/>
        <end position="380"/>
    </location>
</feature>
<dbReference type="EMBL" id="KZ301976">
    <property type="protein sequence ID" value="PFH53026.1"/>
    <property type="molecule type" value="Genomic_DNA"/>
</dbReference>
<accession>A0A2A9NYH6</accession>
<proteinExistence type="predicted"/>
<dbReference type="AlphaFoldDB" id="A0A2A9NYH6"/>
<gene>
    <name evidence="2" type="ORF">AMATHDRAFT_1745</name>
</gene>
<sequence length="492" mass="56427">MAITTPVSHFSTQDKHDIMDAVANETPLPDKWAFTDEKGHKRTTYAWLSGNTSLKKTVAPTTSFSPSIGQKHPLEEDNTDDISHNEKLEAIKYHIPLPASTIKVNFDAWTETTNAFLDKVRPLHPEINPTTLCASVLHAAEKLMKREYFVNRIKKLARSKDLKALQDFREERLRSLQNKVNLKQDNSLQDMIMQDLNMNSSKMELIHRTTTIWQNTAKSLWKENILMCNQETLDQATCLLLINDTSHKFATLSEAQKITELNTNAATAIKDIQQKSISTTNKERIDLVKKQGWDTVKRKVTQNLAKFSPPSINPAQYGKLISKIVDDLRDKEDDSWSLKILKDIKNKGLQSQALEHRIHSIIRRLNNTTPTSLPHPQLSPSPKLGVPEDQDMHPDELTPWTEMEEYNQNCQLWLNLASELFKKMAPYFTTEDQKDKEDLYWAAADICAHQDKDLSQLQLVSSLTDSNKKRELENMRKVLINKEYQLLANTAM</sequence>
<organism evidence="2 3">
    <name type="scientific">Amanita thiersii Skay4041</name>
    <dbReference type="NCBI Taxonomy" id="703135"/>
    <lineage>
        <taxon>Eukaryota</taxon>
        <taxon>Fungi</taxon>
        <taxon>Dikarya</taxon>
        <taxon>Basidiomycota</taxon>
        <taxon>Agaricomycotina</taxon>
        <taxon>Agaricomycetes</taxon>
        <taxon>Agaricomycetidae</taxon>
        <taxon>Agaricales</taxon>
        <taxon>Pluteineae</taxon>
        <taxon>Amanitaceae</taxon>
        <taxon>Amanita</taxon>
    </lineage>
</organism>
<protein>
    <submittedName>
        <fullName evidence="2">Uncharacterized protein</fullName>
    </submittedName>
</protein>
<reference evidence="2 3" key="1">
    <citation type="submission" date="2014-02" db="EMBL/GenBank/DDBJ databases">
        <title>Transposable element dynamics among asymbiotic and ectomycorrhizal Amanita fungi.</title>
        <authorList>
            <consortium name="DOE Joint Genome Institute"/>
            <person name="Hess J."/>
            <person name="Skrede I."/>
            <person name="Wolfe B."/>
            <person name="LaButti K."/>
            <person name="Ohm R.A."/>
            <person name="Grigoriev I.V."/>
            <person name="Pringle A."/>
        </authorList>
    </citation>
    <scope>NUCLEOTIDE SEQUENCE [LARGE SCALE GENOMIC DNA]</scope>
    <source>
        <strain evidence="2 3">SKay4041</strain>
    </source>
</reference>
<dbReference type="Proteomes" id="UP000242287">
    <property type="component" value="Unassembled WGS sequence"/>
</dbReference>
<feature type="region of interest" description="Disordered" evidence="1">
    <location>
        <begin position="367"/>
        <end position="391"/>
    </location>
</feature>
<name>A0A2A9NYH6_9AGAR</name>